<proteinExistence type="predicted"/>
<accession>A0ACC0CBK9</accession>
<reference evidence="2" key="1">
    <citation type="journal article" date="2023" name="Nat. Plants">
        <title>Single-cell RNA sequencing provides a high-resolution roadmap for understanding the multicellular compartmentation of specialized metabolism.</title>
        <authorList>
            <person name="Sun S."/>
            <person name="Shen X."/>
            <person name="Li Y."/>
            <person name="Li Y."/>
            <person name="Wang S."/>
            <person name="Li R."/>
            <person name="Zhang H."/>
            <person name="Shen G."/>
            <person name="Guo B."/>
            <person name="Wei J."/>
            <person name="Xu J."/>
            <person name="St-Pierre B."/>
            <person name="Chen S."/>
            <person name="Sun C."/>
        </authorList>
    </citation>
    <scope>NUCLEOTIDE SEQUENCE [LARGE SCALE GENOMIC DNA]</scope>
</reference>
<evidence type="ECO:0000313" key="1">
    <source>
        <dbReference type="EMBL" id="KAI5682275.1"/>
    </source>
</evidence>
<comment type="caution">
    <text evidence="1">The sequence shown here is derived from an EMBL/GenBank/DDBJ whole genome shotgun (WGS) entry which is preliminary data.</text>
</comment>
<keyword evidence="2" id="KW-1185">Reference proteome</keyword>
<evidence type="ECO:0000313" key="2">
    <source>
        <dbReference type="Proteomes" id="UP001060085"/>
    </source>
</evidence>
<organism evidence="1 2">
    <name type="scientific">Catharanthus roseus</name>
    <name type="common">Madagascar periwinkle</name>
    <name type="synonym">Vinca rosea</name>
    <dbReference type="NCBI Taxonomy" id="4058"/>
    <lineage>
        <taxon>Eukaryota</taxon>
        <taxon>Viridiplantae</taxon>
        <taxon>Streptophyta</taxon>
        <taxon>Embryophyta</taxon>
        <taxon>Tracheophyta</taxon>
        <taxon>Spermatophyta</taxon>
        <taxon>Magnoliopsida</taxon>
        <taxon>eudicotyledons</taxon>
        <taxon>Gunneridae</taxon>
        <taxon>Pentapetalae</taxon>
        <taxon>asterids</taxon>
        <taxon>lamiids</taxon>
        <taxon>Gentianales</taxon>
        <taxon>Apocynaceae</taxon>
        <taxon>Rauvolfioideae</taxon>
        <taxon>Vinceae</taxon>
        <taxon>Catharanthinae</taxon>
        <taxon>Catharanthus</taxon>
    </lineage>
</organism>
<sequence length="144" mass="16447">MELLEGNLHLYMKNHHGGSEGFILSREVIELIVLTLLIFVRLGGGRFYARLKVATVIEYGKGDYLRIATCVAHHGIIMDFIKNLHINNKDFFLSAPLLNEGVPERISEGTRKNDIEVTRMEYMTTIKRLCPYTKARTTHVKTLS</sequence>
<dbReference type="Proteomes" id="UP001060085">
    <property type="component" value="Linkage Group LG01"/>
</dbReference>
<protein>
    <submittedName>
        <fullName evidence="1">Uncharacterized protein</fullName>
    </submittedName>
</protein>
<gene>
    <name evidence="1" type="ORF">M9H77_03503</name>
</gene>
<name>A0ACC0CBK9_CATRO</name>
<dbReference type="EMBL" id="CM044701">
    <property type="protein sequence ID" value="KAI5682275.1"/>
    <property type="molecule type" value="Genomic_DNA"/>
</dbReference>